<organism evidence="3 4">
    <name type="scientific">Alcanivorax profundi</name>
    <dbReference type="NCBI Taxonomy" id="2338368"/>
    <lineage>
        <taxon>Bacteria</taxon>
        <taxon>Pseudomonadati</taxon>
        <taxon>Pseudomonadota</taxon>
        <taxon>Gammaproteobacteria</taxon>
        <taxon>Oceanospirillales</taxon>
        <taxon>Alcanivoracaceae</taxon>
        <taxon>Alcanivorax</taxon>
    </lineage>
</organism>
<dbReference type="GO" id="GO:0043107">
    <property type="term" value="P:type IV pilus-dependent motility"/>
    <property type="evidence" value="ECO:0007669"/>
    <property type="project" value="TreeGrafter"/>
</dbReference>
<dbReference type="PANTHER" id="PTHR40278:SF2">
    <property type="entry name" value="TYPE IV PILUS INNER MEMBRANE COMPONENT PILN"/>
    <property type="match status" value="1"/>
</dbReference>
<proteinExistence type="predicted"/>
<gene>
    <name evidence="3" type="ORF">D4A39_05635</name>
</gene>
<accession>A0A418XY72</accession>
<dbReference type="EMBL" id="QYYA01000002">
    <property type="protein sequence ID" value="RJG17973.1"/>
    <property type="molecule type" value="Genomic_DNA"/>
</dbReference>
<name>A0A418XY72_9GAMM</name>
<evidence type="ECO:0000256" key="1">
    <source>
        <dbReference type="SAM" id="Coils"/>
    </source>
</evidence>
<feature type="transmembrane region" description="Helical" evidence="2">
    <location>
        <begin position="21"/>
        <end position="40"/>
    </location>
</feature>
<dbReference type="AlphaFoldDB" id="A0A418XY72"/>
<protein>
    <submittedName>
        <fullName evidence="3">Pilus assembly protein PilN</fullName>
    </submittedName>
</protein>
<feature type="coiled-coil region" evidence="1">
    <location>
        <begin position="58"/>
        <end position="92"/>
    </location>
</feature>
<keyword evidence="1" id="KW-0175">Coiled coil</keyword>
<dbReference type="RefSeq" id="WP_022985291.1">
    <property type="nucleotide sequence ID" value="NZ_QYYA01000002.1"/>
</dbReference>
<dbReference type="GO" id="GO:0043683">
    <property type="term" value="P:type IV pilus assembly"/>
    <property type="evidence" value="ECO:0007669"/>
    <property type="project" value="TreeGrafter"/>
</dbReference>
<dbReference type="InterPro" id="IPR052534">
    <property type="entry name" value="Extracell_DNA_Util/SecSys_Comp"/>
</dbReference>
<keyword evidence="2" id="KW-0812">Transmembrane</keyword>
<dbReference type="Proteomes" id="UP000283734">
    <property type="component" value="Unassembled WGS sequence"/>
</dbReference>
<keyword evidence="4" id="KW-1185">Reference proteome</keyword>
<dbReference type="InterPro" id="IPR007813">
    <property type="entry name" value="PilN"/>
</dbReference>
<evidence type="ECO:0000256" key="2">
    <source>
        <dbReference type="SAM" id="Phobius"/>
    </source>
</evidence>
<sequence>MTTTINLLPWREERRKQQQNEFVVMLVIAAVIGGLLFYAWNSVVEQNIADQRARNSHIQSKTSELDARIEEIKELQQRRDELVARMEVIQSLQGNRPTIVYVFDELARTLPDGVYYAEIKRAGATYTINGIAESNNRISRLMRNLDGSDWFQDASLLNVTALDDKTDASQFVLTVKQATPGSKKEGEEK</sequence>
<dbReference type="OrthoDB" id="5296173at2"/>
<keyword evidence="2" id="KW-0472">Membrane</keyword>
<reference evidence="3 4" key="1">
    <citation type="submission" date="2018-09" db="EMBL/GenBank/DDBJ databases">
        <title>Alcanivorax profundi sp. nov., isolated from 1000 m-depth seawater of the Mariana Trench.</title>
        <authorList>
            <person name="Liu J."/>
        </authorList>
    </citation>
    <scope>NUCLEOTIDE SEQUENCE [LARGE SCALE GENOMIC DNA]</scope>
    <source>
        <strain evidence="3 4">MTEO17</strain>
    </source>
</reference>
<evidence type="ECO:0000313" key="3">
    <source>
        <dbReference type="EMBL" id="RJG17973.1"/>
    </source>
</evidence>
<dbReference type="PANTHER" id="PTHR40278">
    <property type="entry name" value="DNA UTILIZATION PROTEIN HOFN"/>
    <property type="match status" value="1"/>
</dbReference>
<comment type="caution">
    <text evidence="3">The sequence shown here is derived from an EMBL/GenBank/DDBJ whole genome shotgun (WGS) entry which is preliminary data.</text>
</comment>
<evidence type="ECO:0000313" key="4">
    <source>
        <dbReference type="Proteomes" id="UP000283734"/>
    </source>
</evidence>
<dbReference type="Pfam" id="PF05137">
    <property type="entry name" value="PilN"/>
    <property type="match status" value="1"/>
</dbReference>
<keyword evidence="2" id="KW-1133">Transmembrane helix</keyword>